<dbReference type="Gene3D" id="2.30.40.10">
    <property type="entry name" value="Urease, subunit C, domain 1"/>
    <property type="match status" value="1"/>
</dbReference>
<dbReference type="Pfam" id="PF07969">
    <property type="entry name" value="Amidohydro_3"/>
    <property type="match status" value="1"/>
</dbReference>
<dbReference type="AlphaFoldDB" id="A0A8J2XM53"/>
<evidence type="ECO:0000313" key="2">
    <source>
        <dbReference type="EMBL" id="GGA28231.1"/>
    </source>
</evidence>
<dbReference type="EMBL" id="BMFY01000023">
    <property type="protein sequence ID" value="GGA28231.1"/>
    <property type="molecule type" value="Genomic_DNA"/>
</dbReference>
<proteinExistence type="predicted"/>
<organism evidence="2 3">
    <name type="scientific">Sediminivirga luteola</name>
    <dbReference type="NCBI Taxonomy" id="1774748"/>
    <lineage>
        <taxon>Bacteria</taxon>
        <taxon>Bacillati</taxon>
        <taxon>Actinomycetota</taxon>
        <taxon>Actinomycetes</taxon>
        <taxon>Micrococcales</taxon>
        <taxon>Brevibacteriaceae</taxon>
        <taxon>Sediminivirga</taxon>
    </lineage>
</organism>
<dbReference type="PANTHER" id="PTHR22642:SF2">
    <property type="entry name" value="PROTEIN LONG AFTER FAR-RED 3"/>
    <property type="match status" value="1"/>
</dbReference>
<dbReference type="InterPro" id="IPR013108">
    <property type="entry name" value="Amidohydro_3"/>
</dbReference>
<dbReference type="InterPro" id="IPR033932">
    <property type="entry name" value="YtcJ-like"/>
</dbReference>
<sequence length="542" mass="57859">MSGFGIVGARILTMAGDGTPAPADPDGIGVAEALAVRDDRIVAVGGAAEIRGEVGDGPVIDAGGRTILPGFIDVHTHVEMTALSRHVWTDVRGRNREEILQTVAREAAARPAGEWIIAQGTFGQDLPSRRELDEAAPGHCVAVRWSMHKFVLNSAALSAAGLDPATVAPPGVRFQKDADGALNGVIEEGWDLLPVPDPDQATLSEALRETLAGYFLANGVTTVHEIGYTRAGIQALRRLAEDGQAPRLGVSLTVPPGHQPLVRIEDGAIPPFGPRLGSSRFWYHGFKIFMDGGRDGAFRSNGLGEKADRWGLLTRLYPTLTEELLRAAEAGIQVFVHAIGDLSQEIAVSAVERVHEAFPELDHRIRVEHFFNESTGTELLERLVAAGGLAVPNPGFVFAEPDDPALRLPPGAGKYALRTLLQVQGRVPGNSDTAGAQPFTTNPWFTMMCMLRLRNKNDVPVNEPERIGLAQALRAFTVDAAYATFAEEERGSLEPGKLADLAVIDRDPFEVPAADLDSIRTLATVIGGELAHGSWQDVGTAG</sequence>
<protein>
    <recommendedName>
        <fullName evidence="1">Amidohydrolase 3 domain-containing protein</fullName>
    </recommendedName>
</protein>
<accession>A0A8J2XM53</accession>
<evidence type="ECO:0000259" key="1">
    <source>
        <dbReference type="Pfam" id="PF07969"/>
    </source>
</evidence>
<dbReference type="Proteomes" id="UP000616114">
    <property type="component" value="Unassembled WGS sequence"/>
</dbReference>
<name>A0A8J2XM53_9MICO</name>
<dbReference type="CDD" id="cd01300">
    <property type="entry name" value="YtcJ_like"/>
    <property type="match status" value="1"/>
</dbReference>
<dbReference type="GO" id="GO:0016810">
    <property type="term" value="F:hydrolase activity, acting on carbon-nitrogen (but not peptide) bonds"/>
    <property type="evidence" value="ECO:0007669"/>
    <property type="project" value="InterPro"/>
</dbReference>
<dbReference type="Gene3D" id="3.10.310.70">
    <property type="match status" value="1"/>
</dbReference>
<dbReference type="Gene3D" id="3.20.20.140">
    <property type="entry name" value="Metal-dependent hydrolases"/>
    <property type="match status" value="1"/>
</dbReference>
<dbReference type="InterPro" id="IPR011059">
    <property type="entry name" value="Metal-dep_hydrolase_composite"/>
</dbReference>
<dbReference type="PANTHER" id="PTHR22642">
    <property type="entry name" value="IMIDAZOLONEPROPIONASE"/>
    <property type="match status" value="1"/>
</dbReference>
<evidence type="ECO:0000313" key="3">
    <source>
        <dbReference type="Proteomes" id="UP000616114"/>
    </source>
</evidence>
<keyword evidence="3" id="KW-1185">Reference proteome</keyword>
<dbReference type="SUPFAM" id="SSF51556">
    <property type="entry name" value="Metallo-dependent hydrolases"/>
    <property type="match status" value="1"/>
</dbReference>
<dbReference type="RefSeq" id="WP_188552040.1">
    <property type="nucleotide sequence ID" value="NZ_BMFY01000023.1"/>
</dbReference>
<reference evidence="2" key="2">
    <citation type="submission" date="2020-09" db="EMBL/GenBank/DDBJ databases">
        <authorList>
            <person name="Sun Q."/>
            <person name="Zhou Y."/>
        </authorList>
    </citation>
    <scope>NUCLEOTIDE SEQUENCE</scope>
    <source>
        <strain evidence="2">CGMCC 1.12785</strain>
    </source>
</reference>
<dbReference type="SUPFAM" id="SSF51338">
    <property type="entry name" value="Composite domain of metallo-dependent hydrolases"/>
    <property type="match status" value="1"/>
</dbReference>
<dbReference type="InterPro" id="IPR032466">
    <property type="entry name" value="Metal_Hydrolase"/>
</dbReference>
<feature type="domain" description="Amidohydrolase 3" evidence="1">
    <location>
        <begin position="59"/>
        <end position="530"/>
    </location>
</feature>
<comment type="caution">
    <text evidence="2">The sequence shown here is derived from an EMBL/GenBank/DDBJ whole genome shotgun (WGS) entry which is preliminary data.</text>
</comment>
<gene>
    <name evidence="2" type="ORF">GCM10011333_33740</name>
</gene>
<reference evidence="2" key="1">
    <citation type="journal article" date="2014" name="Int. J. Syst. Evol. Microbiol.">
        <title>Complete genome sequence of Corynebacterium casei LMG S-19264T (=DSM 44701T), isolated from a smear-ripened cheese.</title>
        <authorList>
            <consortium name="US DOE Joint Genome Institute (JGI-PGF)"/>
            <person name="Walter F."/>
            <person name="Albersmeier A."/>
            <person name="Kalinowski J."/>
            <person name="Ruckert C."/>
        </authorList>
    </citation>
    <scope>NUCLEOTIDE SEQUENCE</scope>
    <source>
        <strain evidence="2">CGMCC 1.12785</strain>
    </source>
</reference>